<evidence type="ECO:0000256" key="4">
    <source>
        <dbReference type="ARBA" id="ARBA00023159"/>
    </source>
</evidence>
<evidence type="ECO:0000256" key="1">
    <source>
        <dbReference type="ARBA" id="ARBA00009437"/>
    </source>
</evidence>
<sequence>MRPAGIARGAPPDLNKLRLFAQVAELGSLTKAAAATELEPSAISRQIAALEREWDGLLFHRTGRGLELTELGARMLPGVRALLLQAEQLHEAARCNAGVIRGDVRLGVQASLSRAVVAPLARDLRTRHAGIRLKVFEGSSGQLDEWLQGGYVDLAVAFRYGTREDCGEEELAVVASYLVGPAGDPVTREPTVPFAALDGLPLVLASAPNGLLTIIEQTARKERVALDIVLEANSVHVQLDAVAQGCGYTVAAGYPAADGIRGGLLSASRIVGPSIDRTIALGMTSQRPATMAVREAARSARRLIEDLTAQRRPGHAPGGA</sequence>
<dbReference type="EMBL" id="BAABFO010000001">
    <property type="protein sequence ID" value="GAA4322528.1"/>
    <property type="molecule type" value="Genomic_DNA"/>
</dbReference>
<dbReference type="Gene3D" id="1.10.10.10">
    <property type="entry name" value="Winged helix-like DNA-binding domain superfamily/Winged helix DNA-binding domain"/>
    <property type="match status" value="1"/>
</dbReference>
<dbReference type="SUPFAM" id="SSF46785">
    <property type="entry name" value="Winged helix' DNA-binding domain"/>
    <property type="match status" value="1"/>
</dbReference>
<proteinExistence type="inferred from homology"/>
<dbReference type="Pfam" id="PF00126">
    <property type="entry name" value="HTH_1"/>
    <property type="match status" value="1"/>
</dbReference>
<feature type="domain" description="HTH lysR-type" evidence="6">
    <location>
        <begin position="12"/>
        <end position="69"/>
    </location>
</feature>
<reference evidence="8" key="1">
    <citation type="journal article" date="2019" name="Int. J. Syst. Evol. Microbiol.">
        <title>The Global Catalogue of Microorganisms (GCM) 10K type strain sequencing project: providing services to taxonomists for standard genome sequencing and annotation.</title>
        <authorList>
            <consortium name="The Broad Institute Genomics Platform"/>
            <consortium name="The Broad Institute Genome Sequencing Center for Infectious Disease"/>
            <person name="Wu L."/>
            <person name="Ma J."/>
        </authorList>
    </citation>
    <scope>NUCLEOTIDE SEQUENCE [LARGE SCALE GENOMIC DNA]</scope>
    <source>
        <strain evidence="8">JCM 17666</strain>
    </source>
</reference>
<gene>
    <name evidence="7" type="ORF">GCM10023144_02570</name>
</gene>
<dbReference type="InterPro" id="IPR000847">
    <property type="entry name" value="LysR_HTH_N"/>
</dbReference>
<keyword evidence="8" id="KW-1185">Reference proteome</keyword>
<dbReference type="RefSeq" id="WP_345245518.1">
    <property type="nucleotide sequence ID" value="NZ_BAABFO010000001.1"/>
</dbReference>
<organism evidence="7 8">
    <name type="scientific">Pigmentiphaga soli</name>
    <dbReference type="NCBI Taxonomy" id="1007095"/>
    <lineage>
        <taxon>Bacteria</taxon>
        <taxon>Pseudomonadati</taxon>
        <taxon>Pseudomonadota</taxon>
        <taxon>Betaproteobacteria</taxon>
        <taxon>Burkholderiales</taxon>
        <taxon>Alcaligenaceae</taxon>
        <taxon>Pigmentiphaga</taxon>
    </lineage>
</organism>
<evidence type="ECO:0000313" key="8">
    <source>
        <dbReference type="Proteomes" id="UP001501671"/>
    </source>
</evidence>
<dbReference type="PANTHER" id="PTHR30293:SF0">
    <property type="entry name" value="NITROGEN ASSIMILATION REGULATORY PROTEIN NAC"/>
    <property type="match status" value="1"/>
</dbReference>
<dbReference type="InterPro" id="IPR036388">
    <property type="entry name" value="WH-like_DNA-bd_sf"/>
</dbReference>
<evidence type="ECO:0000313" key="7">
    <source>
        <dbReference type="EMBL" id="GAA4322528.1"/>
    </source>
</evidence>
<evidence type="ECO:0000256" key="2">
    <source>
        <dbReference type="ARBA" id="ARBA00023015"/>
    </source>
</evidence>
<dbReference type="InterPro" id="IPR036390">
    <property type="entry name" value="WH_DNA-bd_sf"/>
</dbReference>
<dbReference type="PROSITE" id="PS50931">
    <property type="entry name" value="HTH_LYSR"/>
    <property type="match status" value="1"/>
</dbReference>
<keyword evidence="5" id="KW-0804">Transcription</keyword>
<dbReference type="PANTHER" id="PTHR30293">
    <property type="entry name" value="TRANSCRIPTIONAL REGULATORY PROTEIN NAC-RELATED"/>
    <property type="match status" value="1"/>
</dbReference>
<dbReference type="SUPFAM" id="SSF53850">
    <property type="entry name" value="Periplasmic binding protein-like II"/>
    <property type="match status" value="1"/>
</dbReference>
<dbReference type="InterPro" id="IPR005119">
    <property type="entry name" value="LysR_subst-bd"/>
</dbReference>
<name>A0ABP8GEH7_9BURK</name>
<dbReference type="Pfam" id="PF03466">
    <property type="entry name" value="LysR_substrate"/>
    <property type="match status" value="1"/>
</dbReference>
<comment type="similarity">
    <text evidence="1">Belongs to the LysR transcriptional regulatory family.</text>
</comment>
<keyword evidence="4" id="KW-0010">Activator</keyword>
<comment type="caution">
    <text evidence="7">The sequence shown here is derived from an EMBL/GenBank/DDBJ whole genome shotgun (WGS) entry which is preliminary data.</text>
</comment>
<evidence type="ECO:0000259" key="6">
    <source>
        <dbReference type="PROSITE" id="PS50931"/>
    </source>
</evidence>
<keyword evidence="3" id="KW-0238">DNA-binding</keyword>
<accession>A0ABP8GEH7</accession>
<protein>
    <submittedName>
        <fullName evidence="7">LysR family transcriptional regulator</fullName>
    </submittedName>
</protein>
<dbReference type="Proteomes" id="UP001501671">
    <property type="component" value="Unassembled WGS sequence"/>
</dbReference>
<keyword evidence="2" id="KW-0805">Transcription regulation</keyword>
<dbReference type="Gene3D" id="3.40.190.290">
    <property type="match status" value="1"/>
</dbReference>
<evidence type="ECO:0000256" key="5">
    <source>
        <dbReference type="ARBA" id="ARBA00023163"/>
    </source>
</evidence>
<evidence type="ECO:0000256" key="3">
    <source>
        <dbReference type="ARBA" id="ARBA00023125"/>
    </source>
</evidence>